<feature type="domain" description="DUF4143" evidence="2">
    <location>
        <begin position="228"/>
        <end position="387"/>
    </location>
</feature>
<evidence type="ECO:0000313" key="4">
    <source>
        <dbReference type="Proteomes" id="UP000284465"/>
    </source>
</evidence>
<evidence type="ECO:0000313" key="3">
    <source>
        <dbReference type="EMBL" id="RHA67366.1"/>
    </source>
</evidence>
<dbReference type="PANTHER" id="PTHR33295">
    <property type="entry name" value="ATPASE"/>
    <property type="match status" value="1"/>
</dbReference>
<dbReference type="SUPFAM" id="SSF52540">
    <property type="entry name" value="P-loop containing nucleoside triphosphate hydrolases"/>
    <property type="match status" value="1"/>
</dbReference>
<feature type="domain" description="AAA" evidence="1">
    <location>
        <begin position="21"/>
        <end position="154"/>
    </location>
</feature>
<dbReference type="InterPro" id="IPR025420">
    <property type="entry name" value="DUF4143"/>
</dbReference>
<protein>
    <submittedName>
        <fullName evidence="3">DUF4143 domain-containing protein</fullName>
    </submittedName>
</protein>
<dbReference type="Pfam" id="PF13173">
    <property type="entry name" value="AAA_14"/>
    <property type="match status" value="1"/>
</dbReference>
<accession>A0A3R6DXV4</accession>
<dbReference type="Pfam" id="PF13635">
    <property type="entry name" value="DUF4143"/>
    <property type="match status" value="1"/>
</dbReference>
<proteinExistence type="predicted"/>
<dbReference type="InterPro" id="IPR041682">
    <property type="entry name" value="AAA_14"/>
</dbReference>
<sequence>MEMLKRKVYEDLLKWKKEANGKALCIIGARQIGKTTLIREFGKNEYEHFAELNFVTDQRAADIFNDKLTAETIITNLTAYLQTPLEPGKTLILFDEVQECPRVRSAIKFLVEDGRFDYIESGSLLGVRYKDVTSYPVGFEQILPMYPLDFEEYLWANGIQNHTLQYLKSCYDKKEKVSETVHETLCKLFYSYLVVGGMPETVQIYVDTHDIAKVVLNQRSILDLYRLDIAKYATENEKIKIKAIFDSIPAQLNEKNRRFKLNSINASARHIRYEDSFNWLADAGVALPCYNVTEPQAPLQLSEKRNLFKLYMNDVGLLCASCMENIQFDLLMGNVDVNMGSILENAFAQNLKSNGFELHYYDSKKIGELDFVLQKGLHTELVEIKSGNDFKKHLAMDHAMKVEQWKFEKNIVFSKSNVEEDGEILYLPWYMILFYKQEREPEKMIYEIDLSGLV</sequence>
<organism evidence="3 4">
    <name type="scientific">Roseburia intestinalis</name>
    <dbReference type="NCBI Taxonomy" id="166486"/>
    <lineage>
        <taxon>Bacteria</taxon>
        <taxon>Bacillati</taxon>
        <taxon>Bacillota</taxon>
        <taxon>Clostridia</taxon>
        <taxon>Lachnospirales</taxon>
        <taxon>Lachnospiraceae</taxon>
        <taxon>Roseburia</taxon>
    </lineage>
</organism>
<dbReference type="AlphaFoldDB" id="A0A3R6DXV4"/>
<dbReference type="PANTHER" id="PTHR33295:SF7">
    <property type="entry name" value="ATPASE"/>
    <property type="match status" value="1"/>
</dbReference>
<name>A0A3R6DXV4_9FIRM</name>
<evidence type="ECO:0000259" key="1">
    <source>
        <dbReference type="Pfam" id="PF13173"/>
    </source>
</evidence>
<reference evidence="3 4" key="1">
    <citation type="submission" date="2018-08" db="EMBL/GenBank/DDBJ databases">
        <title>A genome reference for cultivated species of the human gut microbiota.</title>
        <authorList>
            <person name="Zou Y."/>
            <person name="Xue W."/>
            <person name="Luo G."/>
        </authorList>
    </citation>
    <scope>NUCLEOTIDE SEQUENCE [LARGE SCALE GENOMIC DNA]</scope>
    <source>
        <strain evidence="3 4">AM43-11</strain>
    </source>
</reference>
<dbReference type="Gene3D" id="3.40.50.300">
    <property type="entry name" value="P-loop containing nucleotide triphosphate hydrolases"/>
    <property type="match status" value="1"/>
</dbReference>
<dbReference type="Proteomes" id="UP000284465">
    <property type="component" value="Unassembled WGS sequence"/>
</dbReference>
<gene>
    <name evidence="3" type="ORF">DW927_08530</name>
</gene>
<dbReference type="InterPro" id="IPR027417">
    <property type="entry name" value="P-loop_NTPase"/>
</dbReference>
<comment type="caution">
    <text evidence="3">The sequence shown here is derived from an EMBL/GenBank/DDBJ whole genome shotgun (WGS) entry which is preliminary data.</text>
</comment>
<dbReference type="EMBL" id="QSFP01000008">
    <property type="protein sequence ID" value="RHA67366.1"/>
    <property type="molecule type" value="Genomic_DNA"/>
</dbReference>
<evidence type="ECO:0000259" key="2">
    <source>
        <dbReference type="Pfam" id="PF13635"/>
    </source>
</evidence>